<feature type="transmembrane region" description="Helical" evidence="9">
    <location>
        <begin position="12"/>
        <end position="29"/>
    </location>
</feature>
<comment type="subcellular location">
    <subcellularLocation>
        <location evidence="1">Cell membrane</location>
        <topology evidence="1">Multi-pass membrane protein</topology>
    </subcellularLocation>
</comment>
<feature type="transmembrane region" description="Helical" evidence="9">
    <location>
        <begin position="488"/>
        <end position="505"/>
    </location>
</feature>
<feature type="transmembrane region" description="Helical" evidence="9">
    <location>
        <begin position="191"/>
        <end position="211"/>
    </location>
</feature>
<feature type="transmembrane region" description="Helical" evidence="9">
    <location>
        <begin position="35"/>
        <end position="54"/>
    </location>
</feature>
<keyword evidence="7 9" id="KW-0472">Membrane</keyword>
<protein>
    <submittedName>
        <fullName evidence="11">Carbon starvation protein</fullName>
    </submittedName>
</protein>
<feature type="transmembrane region" description="Helical" evidence="9">
    <location>
        <begin position="364"/>
        <end position="387"/>
    </location>
</feature>
<feature type="transmembrane region" description="Helical" evidence="9">
    <location>
        <begin position="564"/>
        <end position="589"/>
    </location>
</feature>
<evidence type="ECO:0000256" key="7">
    <source>
        <dbReference type="ARBA" id="ARBA00023136"/>
    </source>
</evidence>
<feature type="transmembrane region" description="Helical" evidence="9">
    <location>
        <begin position="258"/>
        <end position="279"/>
    </location>
</feature>
<keyword evidence="3" id="KW-0813">Transport</keyword>
<name>A0A077NCX5_XENBV</name>
<feature type="transmembrane region" description="Helical" evidence="9">
    <location>
        <begin position="286"/>
        <end position="307"/>
    </location>
</feature>
<gene>
    <name evidence="11" type="primary">yjiY</name>
    <name evidence="11" type="ORF">XBP1_1970020</name>
</gene>
<feature type="transmembrane region" description="Helical" evidence="9">
    <location>
        <begin position="533"/>
        <end position="552"/>
    </location>
</feature>
<feature type="domain" description="CstA N-terminal" evidence="10">
    <location>
        <begin position="36"/>
        <end position="614"/>
    </location>
</feature>
<comment type="similarity">
    <text evidence="2">Belongs to the peptide transporter carbon starvation (CstA) (TC 2.A.114) family.</text>
</comment>
<keyword evidence="4" id="KW-1003">Cell membrane</keyword>
<dbReference type="PANTHER" id="PTHR30252">
    <property type="entry name" value="INNER MEMBRANE PEPTIDE TRANSPORTER"/>
    <property type="match status" value="1"/>
</dbReference>
<evidence type="ECO:0000259" key="10">
    <source>
        <dbReference type="Pfam" id="PF02554"/>
    </source>
</evidence>
<feature type="region of interest" description="Disordered" evidence="8">
    <location>
        <begin position="698"/>
        <end position="717"/>
    </location>
</feature>
<evidence type="ECO:0000256" key="4">
    <source>
        <dbReference type="ARBA" id="ARBA00022475"/>
    </source>
</evidence>
<feature type="transmembrane region" description="Helical" evidence="9">
    <location>
        <begin position="663"/>
        <end position="684"/>
    </location>
</feature>
<feature type="transmembrane region" description="Helical" evidence="9">
    <location>
        <begin position="327"/>
        <end position="352"/>
    </location>
</feature>
<evidence type="ECO:0000256" key="6">
    <source>
        <dbReference type="ARBA" id="ARBA00022989"/>
    </source>
</evidence>
<feature type="transmembrane region" description="Helical" evidence="9">
    <location>
        <begin position="162"/>
        <end position="185"/>
    </location>
</feature>
<evidence type="ECO:0000256" key="3">
    <source>
        <dbReference type="ARBA" id="ARBA00022448"/>
    </source>
</evidence>
<dbReference type="HOGENOM" id="CLU_010531_2_0_6"/>
<keyword evidence="6 9" id="KW-1133">Transmembrane helix</keyword>
<dbReference type="AlphaFoldDB" id="A0A077NCX5"/>
<keyword evidence="5 9" id="KW-0812">Transmembrane</keyword>
<evidence type="ECO:0000256" key="2">
    <source>
        <dbReference type="ARBA" id="ARBA00007755"/>
    </source>
</evidence>
<feature type="transmembrane region" description="Helical" evidence="9">
    <location>
        <begin position="223"/>
        <end position="243"/>
    </location>
</feature>
<feature type="transmembrane region" description="Helical" evidence="9">
    <location>
        <begin position="121"/>
        <end position="141"/>
    </location>
</feature>
<evidence type="ECO:0000256" key="9">
    <source>
        <dbReference type="SAM" id="Phobius"/>
    </source>
</evidence>
<feature type="transmembrane region" description="Helical" evidence="9">
    <location>
        <begin position="95"/>
        <end position="115"/>
    </location>
</feature>
<sequence length="717" mass="76838">MNNNKFLKHIPWMILGIIGAFCLGVVALRRGEHVSALWIIVASVAVYLVAYRYYSLYIATKVMKLDATRATPAVVNNDGLNYVPTNKNVLFGHHFAAIAGAGPLVGPVLAAQVGYLPGTLWLLAGVVLAGAVQDFMVLFISSRRNGASLGEIIKEEMGQVPGTIALFGCFLIMIIILAVLALIVVKALAESPWGVFTVCSTVPIALFMGIYMRYVRPGRVGEVSVIGVLMLVAVIWFGGVVAADPYWGPALTFKDTTITYTLIGYAFVSALLPVWLILAPRDYLATFLKIGVIVGLAIGIVILNPDLKMPAVTQFVDGTGPVWKGTLFPFLFITIACGAVSGFHALIASGTTPKLLANEKDARFIGYGAMLMESFVAIMALVAASIIEPGLYFAMNTPPAALGITMPDLHNLGTAEAPMIMASLQEVTAHAAATVSSWGFVISPEQILQTAKDIGEPSVLNRAGGAPTLAVGIAYVFHQIIPAANMGFWYHFGILFEALFILTALDAGTRSGRFMLQDLLGNFVPFLKKTDSLVAGIIGTAGCVGLWGYLLYQGVVDPLGGVKSLWPLFGISNQMLAAAALVLGTVVLIKMKRAKYIWVTVIPAIWLLICTTWALGLKLFSDDPRLEGFFFLAKEYKQRIAEGGAELTAQQISNMNHIVVNNYTNAGLSILFLVVVYSIIIYGIKTAIKASKNPARTDNETPYVPVPEGGVKVSSTH</sequence>
<dbReference type="GO" id="GO:0009267">
    <property type="term" value="P:cellular response to starvation"/>
    <property type="evidence" value="ECO:0007669"/>
    <property type="project" value="InterPro"/>
</dbReference>
<proteinExistence type="inferred from homology"/>
<evidence type="ECO:0000313" key="11">
    <source>
        <dbReference type="EMBL" id="CDG96198.1"/>
    </source>
</evidence>
<dbReference type="InterPro" id="IPR051605">
    <property type="entry name" value="CstA"/>
</dbReference>
<dbReference type="Pfam" id="PF02554">
    <property type="entry name" value="CstA"/>
    <property type="match status" value="1"/>
</dbReference>
<feature type="transmembrane region" description="Helical" evidence="9">
    <location>
        <begin position="596"/>
        <end position="616"/>
    </location>
</feature>
<accession>A0A077NCX5</accession>
<evidence type="ECO:0000256" key="5">
    <source>
        <dbReference type="ARBA" id="ARBA00022692"/>
    </source>
</evidence>
<dbReference type="Proteomes" id="UP000028511">
    <property type="component" value="Unassembled WGS sequence"/>
</dbReference>
<dbReference type="EMBL" id="CBSW010000109">
    <property type="protein sequence ID" value="CDG96198.1"/>
    <property type="molecule type" value="Genomic_DNA"/>
</dbReference>
<organism evidence="11">
    <name type="scientific">Xenorhabdus bovienii str. puntauvense</name>
    <dbReference type="NCBI Taxonomy" id="1398201"/>
    <lineage>
        <taxon>Bacteria</taxon>
        <taxon>Pseudomonadati</taxon>
        <taxon>Pseudomonadota</taxon>
        <taxon>Gammaproteobacteria</taxon>
        <taxon>Enterobacterales</taxon>
        <taxon>Morganellaceae</taxon>
        <taxon>Xenorhabdus</taxon>
    </lineage>
</organism>
<evidence type="ECO:0000256" key="8">
    <source>
        <dbReference type="SAM" id="MobiDB-lite"/>
    </source>
</evidence>
<reference evidence="11" key="1">
    <citation type="submission" date="2013-07" db="EMBL/GenBank/DDBJ databases">
        <title>Sub-species coevolution in mutualistic symbiosis.</title>
        <authorList>
            <person name="Murfin K."/>
            <person name="Klassen J."/>
            <person name="Lee M."/>
            <person name="Forst S."/>
            <person name="Stock P."/>
            <person name="Goodrich-Blair H."/>
        </authorList>
    </citation>
    <scope>NUCLEOTIDE SEQUENCE [LARGE SCALE GENOMIC DNA]</scope>
    <source>
        <strain evidence="11">Puntauvense</strain>
    </source>
</reference>
<evidence type="ECO:0000256" key="1">
    <source>
        <dbReference type="ARBA" id="ARBA00004651"/>
    </source>
</evidence>
<dbReference type="InterPro" id="IPR003706">
    <property type="entry name" value="CstA_N"/>
</dbReference>
<dbReference type="RefSeq" id="WP_038216204.1">
    <property type="nucleotide sequence ID" value="NZ_CAWLWN010000178.1"/>
</dbReference>
<dbReference type="PANTHER" id="PTHR30252:SF3">
    <property type="entry name" value="PYRUVATE_PROTON SYMPORTER BTST"/>
    <property type="match status" value="1"/>
</dbReference>
<comment type="caution">
    <text evidence="11">The sequence shown here is derived from an EMBL/GenBank/DDBJ whole genome shotgun (WGS) entry which is preliminary data.</text>
</comment>
<dbReference type="GO" id="GO:0005886">
    <property type="term" value="C:plasma membrane"/>
    <property type="evidence" value="ECO:0007669"/>
    <property type="project" value="UniProtKB-SubCell"/>
</dbReference>